<evidence type="ECO:0000313" key="1">
    <source>
        <dbReference type="EMBL" id="MBY26975.1"/>
    </source>
</evidence>
<name>A0A2S2PC53_SCHGA</name>
<organism evidence="1">
    <name type="scientific">Schizaphis graminum</name>
    <name type="common">Green bug aphid</name>
    <dbReference type="NCBI Taxonomy" id="13262"/>
    <lineage>
        <taxon>Eukaryota</taxon>
        <taxon>Metazoa</taxon>
        <taxon>Ecdysozoa</taxon>
        <taxon>Arthropoda</taxon>
        <taxon>Hexapoda</taxon>
        <taxon>Insecta</taxon>
        <taxon>Pterygota</taxon>
        <taxon>Neoptera</taxon>
        <taxon>Paraneoptera</taxon>
        <taxon>Hemiptera</taxon>
        <taxon>Sternorrhyncha</taxon>
        <taxon>Aphidomorpha</taxon>
        <taxon>Aphidoidea</taxon>
        <taxon>Aphididae</taxon>
        <taxon>Aphidini</taxon>
        <taxon>Schizaphis</taxon>
    </lineage>
</organism>
<reference evidence="1" key="1">
    <citation type="submission" date="2018-04" db="EMBL/GenBank/DDBJ databases">
        <title>Transcriptome of Schizaphis graminum biotype I.</title>
        <authorList>
            <person name="Scully E.D."/>
            <person name="Geib S.M."/>
            <person name="Palmer N.A."/>
            <person name="Koch K."/>
            <person name="Bradshaw J."/>
            <person name="Heng-Moss T."/>
            <person name="Sarath G."/>
        </authorList>
    </citation>
    <scope>NUCLEOTIDE SEQUENCE</scope>
</reference>
<dbReference type="AlphaFoldDB" id="A0A2S2PC53"/>
<accession>A0A2S2PC53</accession>
<dbReference type="EMBL" id="GGMR01014356">
    <property type="protein sequence ID" value="MBY26975.1"/>
    <property type="molecule type" value="Transcribed_RNA"/>
</dbReference>
<gene>
    <name evidence="1" type="ORF">g.1101</name>
</gene>
<evidence type="ECO:0008006" key="2">
    <source>
        <dbReference type="Google" id="ProtNLM"/>
    </source>
</evidence>
<protein>
    <recommendedName>
        <fullName evidence="2">DUF659 domain-containing protein</fullName>
    </recommendedName>
</protein>
<sequence length="156" mass="18210">MKQIFIKDSFEDQNSEFSLNLCHAYLASDILLWKLHNTTFNTYLQKYTGKHIPDQSTIRKKCVLVLYNEVIDRIRKEIGEGPIYVSIDETTDVEGRYVANVVVGLMHEDKYSKSYLLTCEELSKCNYQTVGKLFHDALNILLSNGIKYNKVFFYFN</sequence>
<proteinExistence type="predicted"/>